<organism evidence="1">
    <name type="scientific">Siphoviridae sp. ctGyV19</name>
    <dbReference type="NCBI Taxonomy" id="2826225"/>
    <lineage>
        <taxon>Viruses</taxon>
        <taxon>Duplodnaviria</taxon>
        <taxon>Heunggongvirae</taxon>
        <taxon>Uroviricota</taxon>
        <taxon>Caudoviricetes</taxon>
    </lineage>
</organism>
<protein>
    <submittedName>
        <fullName evidence="1">Uncharacterized protein</fullName>
    </submittedName>
</protein>
<name>A0A8S5MUX0_9CAUD</name>
<dbReference type="EMBL" id="BK014994">
    <property type="protein sequence ID" value="DAD86150.1"/>
    <property type="molecule type" value="Genomic_DNA"/>
</dbReference>
<sequence>MGNQITKTAPGGNPERLNIDVTYQTRRMMIKSASTPELYHTSFQM</sequence>
<reference evidence="1" key="1">
    <citation type="journal article" date="2021" name="Proc. Natl. Acad. Sci. U.S.A.">
        <title>A Catalog of Tens of Thousands of Viruses from Human Metagenomes Reveals Hidden Associations with Chronic Diseases.</title>
        <authorList>
            <person name="Tisza M.J."/>
            <person name="Buck C.B."/>
        </authorList>
    </citation>
    <scope>NUCLEOTIDE SEQUENCE</scope>
    <source>
        <strain evidence="1">CtGyV19</strain>
    </source>
</reference>
<evidence type="ECO:0000313" key="1">
    <source>
        <dbReference type="EMBL" id="DAD86150.1"/>
    </source>
</evidence>
<accession>A0A8S5MUX0</accession>
<proteinExistence type="predicted"/>